<comment type="caution">
    <text evidence="10">The sequence shown here is derived from an EMBL/GenBank/DDBJ whole genome shotgun (WGS) entry which is preliminary data.</text>
</comment>
<feature type="transmembrane region" description="Helical" evidence="9">
    <location>
        <begin position="245"/>
        <end position="265"/>
    </location>
</feature>
<feature type="transmembrane region" description="Helical" evidence="9">
    <location>
        <begin position="12"/>
        <end position="35"/>
    </location>
</feature>
<protein>
    <submittedName>
        <fullName evidence="10">Branched-chain amino acid ABC transporter permease</fullName>
    </submittedName>
</protein>
<keyword evidence="11" id="KW-1185">Reference proteome</keyword>
<dbReference type="RefSeq" id="WP_153734859.1">
    <property type="nucleotide sequence ID" value="NZ_WJNG01000001.1"/>
</dbReference>
<evidence type="ECO:0000256" key="8">
    <source>
        <dbReference type="ARBA" id="ARBA00037998"/>
    </source>
</evidence>
<proteinExistence type="inferred from homology"/>
<evidence type="ECO:0000256" key="7">
    <source>
        <dbReference type="ARBA" id="ARBA00023136"/>
    </source>
</evidence>
<evidence type="ECO:0000256" key="6">
    <source>
        <dbReference type="ARBA" id="ARBA00022989"/>
    </source>
</evidence>
<feature type="transmembrane region" description="Helical" evidence="9">
    <location>
        <begin position="101"/>
        <end position="121"/>
    </location>
</feature>
<comment type="similarity">
    <text evidence="8">Belongs to the binding-protein-dependent transport system permease family. LivHM subfamily.</text>
</comment>
<keyword evidence="5" id="KW-0029">Amino-acid transport</keyword>
<evidence type="ECO:0000256" key="3">
    <source>
        <dbReference type="ARBA" id="ARBA00022475"/>
    </source>
</evidence>
<comment type="subcellular location">
    <subcellularLocation>
        <location evidence="1">Cell membrane</location>
        <topology evidence="1">Multi-pass membrane protein</topology>
    </subcellularLocation>
</comment>
<keyword evidence="3" id="KW-1003">Cell membrane</keyword>
<evidence type="ECO:0000313" key="11">
    <source>
        <dbReference type="Proteomes" id="UP000799092"/>
    </source>
</evidence>
<dbReference type="AlphaFoldDB" id="A0A6A8D6G1"/>
<gene>
    <name evidence="10" type="ORF">GH741_00720</name>
</gene>
<accession>A0A6A8D6G1</accession>
<dbReference type="EMBL" id="WJNG01000001">
    <property type="protein sequence ID" value="MRH41194.1"/>
    <property type="molecule type" value="Genomic_DNA"/>
</dbReference>
<evidence type="ECO:0000256" key="9">
    <source>
        <dbReference type="SAM" id="Phobius"/>
    </source>
</evidence>
<dbReference type="Pfam" id="PF02653">
    <property type="entry name" value="BPD_transp_2"/>
    <property type="match status" value="1"/>
</dbReference>
<dbReference type="PANTHER" id="PTHR11795:SF445">
    <property type="entry name" value="AMINO ACID ABC TRANSPORTER PERMEASE PROTEIN"/>
    <property type="match status" value="1"/>
</dbReference>
<dbReference type="InterPro" id="IPR001851">
    <property type="entry name" value="ABC_transp_permease"/>
</dbReference>
<organism evidence="10 11">
    <name type="scientific">Aquibacillus halophilus</name>
    <dbReference type="NCBI Taxonomy" id="930132"/>
    <lineage>
        <taxon>Bacteria</taxon>
        <taxon>Bacillati</taxon>
        <taxon>Bacillota</taxon>
        <taxon>Bacilli</taxon>
        <taxon>Bacillales</taxon>
        <taxon>Bacillaceae</taxon>
        <taxon>Aquibacillus</taxon>
    </lineage>
</organism>
<sequence>MDFLVPLLAQLTNGLIIGFIYALMALGLTLIFGVLKVINFAHGEFYMLGAYISYIASRMLGLHPIIGIIAAVAVVFIIGMLMEKALLTPIYEDKVERKDEYALLITFGLSIFLMNGALVVFGPYQKSPEPLASGVLDLGVLSVSSGRIYAVVLAIIFMAATLFIINKTWLGTALRALSQDRDASTIMGINAKTLGSIAFGLGAAMAGAAGALLAPVFLVFPIMGVVPAIKSFVIIILGSMGSIKGAIYGSLLLGIVESLGVFFLSPSYRDGYSFLLLIIILLVKPKGLFGGSQWNN</sequence>
<evidence type="ECO:0000256" key="5">
    <source>
        <dbReference type="ARBA" id="ARBA00022970"/>
    </source>
</evidence>
<feature type="transmembrane region" description="Helical" evidence="9">
    <location>
        <begin position="148"/>
        <end position="170"/>
    </location>
</feature>
<dbReference type="GO" id="GO:0005886">
    <property type="term" value="C:plasma membrane"/>
    <property type="evidence" value="ECO:0007669"/>
    <property type="project" value="UniProtKB-SubCell"/>
</dbReference>
<dbReference type="GO" id="GO:0022857">
    <property type="term" value="F:transmembrane transporter activity"/>
    <property type="evidence" value="ECO:0007669"/>
    <property type="project" value="InterPro"/>
</dbReference>
<keyword evidence="6 9" id="KW-1133">Transmembrane helix</keyword>
<name>A0A6A8D6G1_9BACI</name>
<evidence type="ECO:0000256" key="2">
    <source>
        <dbReference type="ARBA" id="ARBA00022448"/>
    </source>
</evidence>
<evidence type="ECO:0000256" key="4">
    <source>
        <dbReference type="ARBA" id="ARBA00022692"/>
    </source>
</evidence>
<feature type="transmembrane region" description="Helical" evidence="9">
    <location>
        <begin position="271"/>
        <end position="289"/>
    </location>
</feature>
<keyword evidence="7 9" id="KW-0472">Membrane</keyword>
<dbReference type="InterPro" id="IPR052157">
    <property type="entry name" value="BCAA_transport_permease"/>
</dbReference>
<evidence type="ECO:0000256" key="1">
    <source>
        <dbReference type="ARBA" id="ARBA00004651"/>
    </source>
</evidence>
<reference evidence="10" key="1">
    <citation type="submission" date="2019-11" db="EMBL/GenBank/DDBJ databases">
        <authorList>
            <person name="Li J."/>
        </authorList>
    </citation>
    <scope>NUCLEOTIDE SEQUENCE</scope>
    <source>
        <strain evidence="10">B6B</strain>
    </source>
</reference>
<dbReference type="Proteomes" id="UP000799092">
    <property type="component" value="Unassembled WGS sequence"/>
</dbReference>
<keyword evidence="4 9" id="KW-0812">Transmembrane</keyword>
<dbReference type="CDD" id="cd06582">
    <property type="entry name" value="TM_PBP1_LivH_like"/>
    <property type="match status" value="1"/>
</dbReference>
<dbReference type="OrthoDB" id="9807115at2"/>
<feature type="transmembrane region" description="Helical" evidence="9">
    <location>
        <begin position="55"/>
        <end position="81"/>
    </location>
</feature>
<feature type="transmembrane region" description="Helical" evidence="9">
    <location>
        <begin position="191"/>
        <end position="212"/>
    </location>
</feature>
<keyword evidence="2" id="KW-0813">Transport</keyword>
<evidence type="ECO:0000313" key="10">
    <source>
        <dbReference type="EMBL" id="MRH41194.1"/>
    </source>
</evidence>
<dbReference type="PANTHER" id="PTHR11795">
    <property type="entry name" value="BRANCHED-CHAIN AMINO ACID TRANSPORT SYSTEM PERMEASE PROTEIN LIVH"/>
    <property type="match status" value="1"/>
</dbReference>
<dbReference type="GO" id="GO:0006865">
    <property type="term" value="P:amino acid transport"/>
    <property type="evidence" value="ECO:0007669"/>
    <property type="project" value="UniProtKB-KW"/>
</dbReference>